<dbReference type="InterPro" id="IPR035919">
    <property type="entry name" value="EAL_sf"/>
</dbReference>
<dbReference type="PROSITE" id="PS50112">
    <property type="entry name" value="PAS"/>
    <property type="match status" value="1"/>
</dbReference>
<dbReference type="eggNOG" id="COG5001">
    <property type="taxonomic scope" value="Bacteria"/>
</dbReference>
<dbReference type="SUPFAM" id="SSF55785">
    <property type="entry name" value="PYP-like sensor domain (PAS domain)"/>
    <property type="match status" value="1"/>
</dbReference>
<dbReference type="CDD" id="cd01949">
    <property type="entry name" value="GGDEF"/>
    <property type="match status" value="1"/>
</dbReference>
<feature type="transmembrane region" description="Helical" evidence="8">
    <location>
        <begin position="155"/>
        <end position="176"/>
    </location>
</feature>
<dbReference type="PATRIC" id="fig|991905.3.peg.3544"/>
<evidence type="ECO:0000259" key="11">
    <source>
        <dbReference type="PROSITE" id="PS50887"/>
    </source>
</evidence>
<feature type="transmembrane region" description="Helical" evidence="8">
    <location>
        <begin position="226"/>
        <end position="249"/>
    </location>
</feature>
<dbReference type="eggNOG" id="COG0004">
    <property type="taxonomic scope" value="Bacteria"/>
</dbReference>
<feature type="domain" description="EAL" evidence="10">
    <location>
        <begin position="754"/>
        <end position="1004"/>
    </location>
</feature>
<keyword evidence="13" id="KW-1185">Reference proteome</keyword>
<dbReference type="GO" id="GO:0016020">
    <property type="term" value="C:membrane"/>
    <property type="evidence" value="ECO:0007669"/>
    <property type="project" value="UniProtKB-SubCell"/>
</dbReference>
<keyword evidence="6 8" id="KW-0472">Membrane</keyword>
<dbReference type="HOGENOM" id="CLU_000445_33_6_5"/>
<dbReference type="STRING" id="991905.SL003B_3434"/>
<dbReference type="Proteomes" id="UP000008130">
    <property type="component" value="Chromosome"/>
</dbReference>
<dbReference type="Pfam" id="PF00909">
    <property type="entry name" value="Ammonium_transp"/>
    <property type="match status" value="1"/>
</dbReference>
<dbReference type="PROSITE" id="PS50887">
    <property type="entry name" value="GGDEF"/>
    <property type="match status" value="1"/>
</dbReference>
<evidence type="ECO:0000259" key="10">
    <source>
        <dbReference type="PROSITE" id="PS50883"/>
    </source>
</evidence>
<dbReference type="Pfam" id="PF00990">
    <property type="entry name" value="GGDEF"/>
    <property type="match status" value="1"/>
</dbReference>
<name>F2J021_POLGS</name>
<keyword evidence="4 8" id="KW-0812">Transmembrane</keyword>
<dbReference type="InterPro" id="IPR024041">
    <property type="entry name" value="NH4_transpt_AmtB-like_dom"/>
</dbReference>
<dbReference type="SMART" id="SM00267">
    <property type="entry name" value="GGDEF"/>
    <property type="match status" value="1"/>
</dbReference>
<feature type="transmembrane region" description="Helical" evidence="8">
    <location>
        <begin position="310"/>
        <end position="334"/>
    </location>
</feature>
<protein>
    <submittedName>
        <fullName evidence="12">Ammonium transporter, putative</fullName>
    </submittedName>
</protein>
<dbReference type="InterPro" id="IPR035965">
    <property type="entry name" value="PAS-like_dom_sf"/>
</dbReference>
<evidence type="ECO:0000256" key="8">
    <source>
        <dbReference type="SAM" id="Phobius"/>
    </source>
</evidence>
<feature type="transmembrane region" description="Helical" evidence="8">
    <location>
        <begin position="44"/>
        <end position="70"/>
    </location>
</feature>
<dbReference type="AlphaFoldDB" id="F2J021"/>
<dbReference type="Pfam" id="PF13426">
    <property type="entry name" value="PAS_9"/>
    <property type="match status" value="1"/>
</dbReference>
<evidence type="ECO:0000256" key="3">
    <source>
        <dbReference type="ARBA" id="ARBA00022448"/>
    </source>
</evidence>
<dbReference type="Gene3D" id="3.30.70.270">
    <property type="match status" value="1"/>
</dbReference>
<dbReference type="CDD" id="cd01948">
    <property type="entry name" value="EAL"/>
    <property type="match status" value="1"/>
</dbReference>
<dbReference type="InterPro" id="IPR029020">
    <property type="entry name" value="Ammonium/urea_transptr"/>
</dbReference>
<evidence type="ECO:0000256" key="7">
    <source>
        <dbReference type="ARBA" id="ARBA00023177"/>
    </source>
</evidence>
<dbReference type="InterPro" id="IPR029787">
    <property type="entry name" value="Nucleotide_cyclase"/>
</dbReference>
<keyword evidence="3" id="KW-0813">Transport</keyword>
<evidence type="ECO:0000256" key="6">
    <source>
        <dbReference type="ARBA" id="ARBA00023136"/>
    </source>
</evidence>
<dbReference type="InterPro" id="IPR043128">
    <property type="entry name" value="Rev_trsase/Diguanyl_cyclase"/>
</dbReference>
<evidence type="ECO:0000256" key="2">
    <source>
        <dbReference type="ARBA" id="ARBA00005887"/>
    </source>
</evidence>
<feature type="domain" description="GGDEF" evidence="11">
    <location>
        <begin position="611"/>
        <end position="745"/>
    </location>
</feature>
<dbReference type="Gene3D" id="3.30.450.20">
    <property type="entry name" value="PAS domain"/>
    <property type="match status" value="1"/>
</dbReference>
<dbReference type="InterPro" id="IPR018047">
    <property type="entry name" value="Ammonium_transpt_CS"/>
</dbReference>
<dbReference type="NCBIfam" id="TIGR00254">
    <property type="entry name" value="GGDEF"/>
    <property type="match status" value="1"/>
</dbReference>
<dbReference type="NCBIfam" id="TIGR00836">
    <property type="entry name" value="amt"/>
    <property type="match status" value="1"/>
</dbReference>
<evidence type="ECO:0000256" key="1">
    <source>
        <dbReference type="ARBA" id="ARBA00004141"/>
    </source>
</evidence>
<dbReference type="InterPro" id="IPR000160">
    <property type="entry name" value="GGDEF_dom"/>
</dbReference>
<dbReference type="SMART" id="SM00052">
    <property type="entry name" value="EAL"/>
    <property type="match status" value="1"/>
</dbReference>
<proteinExistence type="inferred from homology"/>
<dbReference type="SMART" id="SM00091">
    <property type="entry name" value="PAS"/>
    <property type="match status" value="1"/>
</dbReference>
<dbReference type="InterPro" id="IPR001633">
    <property type="entry name" value="EAL_dom"/>
</dbReference>
<comment type="subcellular location">
    <subcellularLocation>
        <location evidence="1">Membrane</location>
        <topology evidence="1">Multi-pass membrane protein</topology>
    </subcellularLocation>
</comment>
<feature type="transmembrane region" description="Helical" evidence="8">
    <location>
        <begin position="6"/>
        <end position="23"/>
    </location>
</feature>
<evidence type="ECO:0000256" key="4">
    <source>
        <dbReference type="ARBA" id="ARBA00022692"/>
    </source>
</evidence>
<dbReference type="Gene3D" id="3.20.20.450">
    <property type="entry name" value="EAL domain"/>
    <property type="match status" value="1"/>
</dbReference>
<dbReference type="InterPro" id="IPR052155">
    <property type="entry name" value="Biofilm_reg_signaling"/>
</dbReference>
<feature type="transmembrane region" description="Helical" evidence="8">
    <location>
        <begin position="346"/>
        <end position="371"/>
    </location>
</feature>
<dbReference type="SUPFAM" id="SSF111352">
    <property type="entry name" value="Ammonium transporter"/>
    <property type="match status" value="1"/>
</dbReference>
<dbReference type="KEGG" id="pgv:SL003B_3434"/>
<feature type="domain" description="PAS" evidence="9">
    <location>
        <begin position="460"/>
        <end position="530"/>
    </location>
</feature>
<dbReference type="PANTHER" id="PTHR44757:SF2">
    <property type="entry name" value="BIOFILM ARCHITECTURE MAINTENANCE PROTEIN MBAA"/>
    <property type="match status" value="1"/>
</dbReference>
<keyword evidence="5 8" id="KW-1133">Transmembrane helix</keyword>
<dbReference type="InterPro" id="IPR000014">
    <property type="entry name" value="PAS"/>
</dbReference>
<dbReference type="Pfam" id="PF00563">
    <property type="entry name" value="EAL"/>
    <property type="match status" value="1"/>
</dbReference>
<reference evidence="12 13" key="1">
    <citation type="journal article" date="2011" name="J. Bacteriol.">
        <title>Complete genome sequence of Polymorphum gilvum SL003B-26A1T, a crude oil-degrading bacterium from oil-polluted saline soil.</title>
        <authorList>
            <person name="Li S.G."/>
            <person name="Tang Y.Q."/>
            <person name="Nie Y."/>
            <person name="Cai M."/>
            <person name="Wu X.L."/>
        </authorList>
    </citation>
    <scope>NUCLEOTIDE SEQUENCE [LARGE SCALE GENOMIC DNA]</scope>
    <source>
        <strain evidence="13">LMG 25793 / CGMCC 1.9160 / SL003B-26A1</strain>
    </source>
</reference>
<dbReference type="SUPFAM" id="SSF141868">
    <property type="entry name" value="EAL domain-like"/>
    <property type="match status" value="1"/>
</dbReference>
<evidence type="ECO:0000313" key="12">
    <source>
        <dbReference type="EMBL" id="ADZ71856.1"/>
    </source>
</evidence>
<dbReference type="NCBIfam" id="TIGR00229">
    <property type="entry name" value="sensory_box"/>
    <property type="match status" value="1"/>
</dbReference>
<comment type="similarity">
    <text evidence="2">Belongs to the ammonia transporter channel (TC 1.A.11.2) family.</text>
</comment>
<organism evidence="12 13">
    <name type="scientific">Polymorphum gilvum (strain LMG 25793 / CGMCC 1.9160 / SL003B-26A1)</name>
    <dbReference type="NCBI Taxonomy" id="991905"/>
    <lineage>
        <taxon>Bacteria</taxon>
        <taxon>Pseudomonadati</taxon>
        <taxon>Pseudomonadota</taxon>
        <taxon>Alphaproteobacteria</taxon>
        <taxon>Rhodobacterales</taxon>
        <taxon>Paracoccaceae</taxon>
        <taxon>Polymorphum</taxon>
    </lineage>
</organism>
<dbReference type="EMBL" id="CP002568">
    <property type="protein sequence ID" value="ADZ71856.1"/>
    <property type="molecule type" value="Genomic_DNA"/>
</dbReference>
<dbReference type="OrthoDB" id="9814202at2"/>
<evidence type="ECO:0000259" key="9">
    <source>
        <dbReference type="PROSITE" id="PS50112"/>
    </source>
</evidence>
<dbReference type="SUPFAM" id="SSF55073">
    <property type="entry name" value="Nucleotide cyclase"/>
    <property type="match status" value="1"/>
</dbReference>
<dbReference type="InterPro" id="IPR001905">
    <property type="entry name" value="Ammonium_transpt"/>
</dbReference>
<feature type="transmembrane region" description="Helical" evidence="8">
    <location>
        <begin position="114"/>
        <end position="135"/>
    </location>
</feature>
<feature type="transmembrane region" description="Helical" evidence="8">
    <location>
        <begin position="197"/>
        <end position="214"/>
    </location>
</feature>
<evidence type="ECO:0000256" key="5">
    <source>
        <dbReference type="ARBA" id="ARBA00022989"/>
    </source>
</evidence>
<feature type="transmembrane region" description="Helical" evidence="8">
    <location>
        <begin position="82"/>
        <end position="107"/>
    </location>
</feature>
<dbReference type="PROSITE" id="PS01219">
    <property type="entry name" value="AMMONIUM_TRANSP"/>
    <property type="match status" value="1"/>
</dbReference>
<dbReference type="GO" id="GO:0008519">
    <property type="term" value="F:ammonium channel activity"/>
    <property type="evidence" value="ECO:0007669"/>
    <property type="project" value="InterPro"/>
</dbReference>
<gene>
    <name evidence="12" type="ordered locus">SL003B_3434</name>
</gene>
<dbReference type="CDD" id="cd00130">
    <property type="entry name" value="PAS"/>
    <property type="match status" value="1"/>
</dbReference>
<dbReference type="Gene3D" id="1.10.3430.10">
    <property type="entry name" value="Ammonium transporter AmtB like domains"/>
    <property type="match status" value="1"/>
</dbReference>
<dbReference type="PANTHER" id="PTHR44757">
    <property type="entry name" value="DIGUANYLATE CYCLASE DGCP"/>
    <property type="match status" value="1"/>
</dbReference>
<keyword evidence="7" id="KW-0924">Ammonia transport</keyword>
<feature type="transmembrane region" description="Helical" evidence="8">
    <location>
        <begin position="261"/>
        <end position="290"/>
    </location>
</feature>
<dbReference type="PROSITE" id="PS50883">
    <property type="entry name" value="EAL"/>
    <property type="match status" value="1"/>
</dbReference>
<accession>F2J021</accession>
<sequence length="1049" mass="112361">MDTMWVLVAAGLVLLMQVGFMLLEAGLVRSKNSINVAQKNLFDFAFSVVTFAAVGFMFAFGAASGFGIGLDSSLFLLSELDAWGYAIFAFQVMFCGTAATIVSGAVAERMKLPAYVWSSVFTAGLIYPVFTHWAWGNLFVKDNAPFLADMGFVDFAGSTVVHGTGAWIALAACLVIGPRLGRFDRERRPVRIQGHSAVLATSGALLLFVGWIGFNGGSALGVTADLGSIIANTVLAAASGTAAGYFIGVRQNGFILPEKSISGLLGGLVAVTAGCQVLDTVGAVAIGLVGGGAAVWVNHAIERHLRIDDAVGAIGVHGIAGLAGTLGLALLAPAANLPLASRLEQLGVQALGAGLNFVWAFGMGFLFLSLLGRVVELRISPEREASGMNETEHGTRLGIGHVEEALGRLIEGKADLNLRLPVIPGDDSERLTSMFNALMDSIQNEELAQIQAADAARSREEAERLSALANATFEAIVISVDGRIVDGNAALEDLLGLPITRLKGRDLSHFLSLDDREELLKHLDEAESHPRELTVLHQDGTPVPVEMRTRMISYRGVPTRVTAVIDLRERKKAEAQILHLAQHDPLTDLPNRAVFNKELEAAIDEARAAVASSALLLIDLDRFKDINDLHGHLVGDRVIRVTAERLRQGSRRTDTVARLGGDEFAVIQRNIDFVTQAEDMAHRLLDRLSAPIDCGNGLILRAGASIGISVIPAQGGGAETIVSNADIALYEAKHRGRNAYCLFKDGMGDLMRRRRELEADLDIALEKGQFELHFQPRLQISDARIASYEALIRWNHPDKGLINPADFIPVAEGSGQILGIGKWVLDEALTVAARHLGEARISVNVSPLQFRENGFADAVEEAIDRSGLPPSRLELEITENLLIEDDARALSILRKLKAKGIRIALDDFGVGYSSLGYLSRFPFDAIKIDRSFVVGIHTNANALAIVETVARLGHALGMEVVAEGIEREEELRIMIDKGCDEIQGFLVGRPKPIGALERSVPPPVGAILASLDGATRTTPDAHVAQLKDVNAELKAAVRAGAGARVKRPG</sequence>
<evidence type="ECO:0000313" key="13">
    <source>
        <dbReference type="Proteomes" id="UP000008130"/>
    </source>
</evidence>